<dbReference type="Pfam" id="PF03807">
    <property type="entry name" value="F420_oxidored"/>
    <property type="match status" value="1"/>
</dbReference>
<comment type="pathway">
    <text evidence="1 10 13">Amino-acid biosynthesis; L-proline biosynthesis; L-proline from L-glutamate 5-semialdehyde: step 1/1.</text>
</comment>
<feature type="domain" description="Pyrroline-5-carboxylate reductase catalytic N-terminal" evidence="14">
    <location>
        <begin position="6"/>
        <end position="100"/>
    </location>
</feature>
<evidence type="ECO:0000256" key="4">
    <source>
        <dbReference type="ARBA" id="ARBA00022605"/>
    </source>
</evidence>
<keyword evidence="5 10" id="KW-0641">Proline biosynthesis</keyword>
<evidence type="ECO:0000256" key="1">
    <source>
        <dbReference type="ARBA" id="ARBA00005205"/>
    </source>
</evidence>
<comment type="catalytic activity">
    <reaction evidence="9 10 13">
        <text>L-proline + NADP(+) = (S)-1-pyrroline-5-carboxylate + NADPH + 2 H(+)</text>
        <dbReference type="Rhea" id="RHEA:14109"/>
        <dbReference type="ChEBI" id="CHEBI:15378"/>
        <dbReference type="ChEBI" id="CHEBI:17388"/>
        <dbReference type="ChEBI" id="CHEBI:57783"/>
        <dbReference type="ChEBI" id="CHEBI:58349"/>
        <dbReference type="ChEBI" id="CHEBI:60039"/>
        <dbReference type="EC" id="1.5.1.2"/>
    </reaction>
</comment>
<feature type="domain" description="Pyrroline-5-carboxylate reductase dimerisation" evidence="15">
    <location>
        <begin position="164"/>
        <end position="269"/>
    </location>
</feature>
<evidence type="ECO:0000256" key="6">
    <source>
        <dbReference type="ARBA" id="ARBA00022857"/>
    </source>
</evidence>
<keyword evidence="6 10" id="KW-0521">NADP</keyword>
<comment type="function">
    <text evidence="10">Catalyzes the reduction of 1-pyrroline-5-carboxylate (PCA) to L-proline.</text>
</comment>
<dbReference type="HAMAP" id="MF_01925">
    <property type="entry name" value="P5C_reductase"/>
    <property type="match status" value="1"/>
</dbReference>
<evidence type="ECO:0000259" key="15">
    <source>
        <dbReference type="Pfam" id="PF14748"/>
    </source>
</evidence>
<comment type="similarity">
    <text evidence="2 10 13">Belongs to the pyrroline-5-carboxylate reductase family.</text>
</comment>
<evidence type="ECO:0000256" key="7">
    <source>
        <dbReference type="ARBA" id="ARBA00023002"/>
    </source>
</evidence>
<dbReference type="AlphaFoldDB" id="A0A1H7ZWG1"/>
<dbReference type="EC" id="1.5.1.2" evidence="10 11"/>
<evidence type="ECO:0000256" key="13">
    <source>
        <dbReference type="RuleBase" id="RU003903"/>
    </source>
</evidence>
<evidence type="ECO:0000256" key="11">
    <source>
        <dbReference type="NCBIfam" id="TIGR00112"/>
    </source>
</evidence>
<evidence type="ECO:0000256" key="10">
    <source>
        <dbReference type="HAMAP-Rule" id="MF_01925"/>
    </source>
</evidence>
<accession>A0A1H7ZWG1</accession>
<dbReference type="NCBIfam" id="TIGR00112">
    <property type="entry name" value="proC"/>
    <property type="match status" value="1"/>
</dbReference>
<evidence type="ECO:0000256" key="5">
    <source>
        <dbReference type="ARBA" id="ARBA00022650"/>
    </source>
</evidence>
<dbReference type="GO" id="GO:0055129">
    <property type="term" value="P:L-proline biosynthetic process"/>
    <property type="evidence" value="ECO:0007669"/>
    <property type="project" value="UniProtKB-UniRule"/>
</dbReference>
<dbReference type="SUPFAM" id="SSF51735">
    <property type="entry name" value="NAD(P)-binding Rossmann-fold domains"/>
    <property type="match status" value="1"/>
</dbReference>
<dbReference type="InterPro" id="IPR000304">
    <property type="entry name" value="Pyrroline-COOH_reductase"/>
</dbReference>
<dbReference type="Gene3D" id="1.10.3730.10">
    <property type="entry name" value="ProC C-terminal domain-like"/>
    <property type="match status" value="1"/>
</dbReference>
<dbReference type="FunFam" id="1.10.3730.10:FF:000001">
    <property type="entry name" value="Pyrroline-5-carboxylate reductase"/>
    <property type="match status" value="1"/>
</dbReference>
<proteinExistence type="inferred from homology"/>
<dbReference type="Pfam" id="PF14748">
    <property type="entry name" value="P5CR_dimer"/>
    <property type="match status" value="1"/>
</dbReference>
<dbReference type="Proteomes" id="UP000198883">
    <property type="component" value="Unassembled WGS sequence"/>
</dbReference>
<evidence type="ECO:0000256" key="8">
    <source>
        <dbReference type="ARBA" id="ARBA00050547"/>
    </source>
</evidence>
<comment type="subcellular location">
    <subcellularLocation>
        <location evidence="10">Cytoplasm</location>
    </subcellularLocation>
</comment>
<dbReference type="InterPro" id="IPR053790">
    <property type="entry name" value="P5CR-like_CS"/>
</dbReference>
<dbReference type="EMBL" id="FOBN01000032">
    <property type="protein sequence ID" value="SEM63022.1"/>
    <property type="molecule type" value="Genomic_DNA"/>
</dbReference>
<dbReference type="GO" id="GO:0004735">
    <property type="term" value="F:pyrroline-5-carboxylate reductase activity"/>
    <property type="evidence" value="ECO:0007669"/>
    <property type="project" value="UniProtKB-UniRule"/>
</dbReference>
<reference evidence="17" key="1">
    <citation type="submission" date="2016-10" db="EMBL/GenBank/DDBJ databases">
        <authorList>
            <person name="Varghese N."/>
            <person name="Submissions S."/>
        </authorList>
    </citation>
    <scope>NUCLEOTIDE SEQUENCE [LARGE SCALE GENOMIC DNA]</scope>
    <source>
        <strain evidence="17">DSM 24204</strain>
    </source>
</reference>
<comment type="catalytic activity">
    <reaction evidence="8 10">
        <text>L-proline + NAD(+) = (S)-1-pyrroline-5-carboxylate + NADH + 2 H(+)</text>
        <dbReference type="Rhea" id="RHEA:14105"/>
        <dbReference type="ChEBI" id="CHEBI:15378"/>
        <dbReference type="ChEBI" id="CHEBI:17388"/>
        <dbReference type="ChEBI" id="CHEBI:57540"/>
        <dbReference type="ChEBI" id="CHEBI:57945"/>
        <dbReference type="ChEBI" id="CHEBI:60039"/>
        <dbReference type="EC" id="1.5.1.2"/>
    </reaction>
</comment>
<dbReference type="STRING" id="97481.SAMN05444853_13211"/>
<evidence type="ECO:0000259" key="14">
    <source>
        <dbReference type="Pfam" id="PF03807"/>
    </source>
</evidence>
<evidence type="ECO:0000256" key="3">
    <source>
        <dbReference type="ARBA" id="ARBA00022490"/>
    </source>
</evidence>
<dbReference type="SUPFAM" id="SSF48179">
    <property type="entry name" value="6-phosphogluconate dehydrogenase C-terminal domain-like"/>
    <property type="match status" value="1"/>
</dbReference>
<feature type="binding site" evidence="12">
    <location>
        <begin position="10"/>
        <end position="15"/>
    </location>
    <ligand>
        <name>NADP(+)</name>
        <dbReference type="ChEBI" id="CHEBI:58349"/>
    </ligand>
</feature>
<keyword evidence="7 10" id="KW-0560">Oxidoreductase</keyword>
<dbReference type="PANTHER" id="PTHR11645:SF0">
    <property type="entry name" value="PYRROLINE-5-CARBOXYLATE REDUCTASE 3"/>
    <property type="match status" value="1"/>
</dbReference>
<dbReference type="GO" id="GO:0005737">
    <property type="term" value="C:cytoplasm"/>
    <property type="evidence" value="ECO:0007669"/>
    <property type="project" value="UniProtKB-SubCell"/>
</dbReference>
<dbReference type="InterPro" id="IPR036291">
    <property type="entry name" value="NAD(P)-bd_dom_sf"/>
</dbReference>
<keyword evidence="4 10" id="KW-0028">Amino-acid biosynthesis</keyword>
<gene>
    <name evidence="10" type="primary">proC</name>
    <name evidence="16" type="ORF">SAMN05444853_13211</name>
</gene>
<sequence>MMKNKKLAFIGAGNMAFAIMSGLIKNGYLSEKIIACNKSNQVRRKELEELGITVNLSNSEAVKQADVVILAVKPQVMSAVCAEFSDLDFSDKWVISVAAGISVDRLEALLPSAKNIIRTMPNTPSLIGEGVTGLFAKSSTDRTACEFAEALMEAVGKCYWVKTEDQLNQIIAITGSSPAYFFLFMEAMQQSAIKMGFSEQDARYLVQSVALGATKLVESKPDTPLSQLRENVTSKGGTTAEALAIFEQHHLLQTVDNAMLAAIKRAEEMEKSL</sequence>
<evidence type="ECO:0000313" key="17">
    <source>
        <dbReference type="Proteomes" id="UP000198883"/>
    </source>
</evidence>
<dbReference type="UniPathway" id="UPA00098">
    <property type="reaction ID" value="UER00361"/>
</dbReference>
<dbReference type="InterPro" id="IPR028939">
    <property type="entry name" value="P5C_Rdtase_cat_N"/>
</dbReference>
<evidence type="ECO:0000256" key="2">
    <source>
        <dbReference type="ARBA" id="ARBA00005525"/>
    </source>
</evidence>
<dbReference type="Gene3D" id="3.40.50.720">
    <property type="entry name" value="NAD(P)-binding Rossmann-like Domain"/>
    <property type="match status" value="1"/>
</dbReference>
<organism evidence="16 17">
    <name type="scientific">Phocoenobacter skyensis</name>
    <dbReference type="NCBI Taxonomy" id="97481"/>
    <lineage>
        <taxon>Bacteria</taxon>
        <taxon>Pseudomonadati</taxon>
        <taxon>Pseudomonadota</taxon>
        <taxon>Gammaproteobacteria</taxon>
        <taxon>Pasteurellales</taxon>
        <taxon>Pasteurellaceae</taxon>
        <taxon>Phocoenobacter</taxon>
    </lineage>
</organism>
<dbReference type="PIRSF" id="PIRSF000193">
    <property type="entry name" value="Pyrrol-5-carb_rd"/>
    <property type="match status" value="1"/>
</dbReference>
<protein>
    <recommendedName>
        <fullName evidence="10 11">Pyrroline-5-carboxylate reductase</fullName>
        <shortName evidence="10">P5C reductase</shortName>
        <shortName evidence="10">P5CR</shortName>
        <ecNumber evidence="10 11">1.5.1.2</ecNumber>
    </recommendedName>
    <alternativeName>
        <fullName evidence="10">PCA reductase</fullName>
    </alternativeName>
</protein>
<evidence type="ECO:0000256" key="12">
    <source>
        <dbReference type="PIRSR" id="PIRSR000193-1"/>
    </source>
</evidence>
<keyword evidence="3 10" id="KW-0963">Cytoplasm</keyword>
<dbReference type="FunFam" id="3.40.50.720:FF:000105">
    <property type="entry name" value="Pyrroline-5-carboxylate reductase"/>
    <property type="match status" value="1"/>
</dbReference>
<dbReference type="InterPro" id="IPR029036">
    <property type="entry name" value="P5CR_dimer"/>
</dbReference>
<name>A0A1H7ZWG1_9PAST</name>
<dbReference type="InterPro" id="IPR008927">
    <property type="entry name" value="6-PGluconate_DH-like_C_sf"/>
</dbReference>
<dbReference type="PANTHER" id="PTHR11645">
    <property type="entry name" value="PYRROLINE-5-CARBOXYLATE REDUCTASE"/>
    <property type="match status" value="1"/>
</dbReference>
<feature type="binding site" evidence="12">
    <location>
        <begin position="71"/>
        <end position="74"/>
    </location>
    <ligand>
        <name>NADP(+)</name>
        <dbReference type="ChEBI" id="CHEBI:58349"/>
    </ligand>
</feature>
<feature type="binding site" evidence="12">
    <location>
        <position position="58"/>
    </location>
    <ligand>
        <name>NADPH</name>
        <dbReference type="ChEBI" id="CHEBI:57783"/>
    </ligand>
</feature>
<evidence type="ECO:0000313" key="16">
    <source>
        <dbReference type="EMBL" id="SEM63022.1"/>
    </source>
</evidence>
<evidence type="ECO:0000256" key="9">
    <source>
        <dbReference type="ARBA" id="ARBA00052690"/>
    </source>
</evidence>
<dbReference type="PROSITE" id="PS00521">
    <property type="entry name" value="P5CR"/>
    <property type="match status" value="1"/>
</dbReference>